<dbReference type="EMBL" id="CM035431">
    <property type="protein sequence ID" value="KAH7297486.1"/>
    <property type="molecule type" value="Genomic_DNA"/>
</dbReference>
<name>A0A8T2RM81_CERRI</name>
<gene>
    <name evidence="1" type="ORF">KP509_26G071400</name>
</gene>
<sequence length="108" mass="11896">MDQLKCKRGEETLSTFSSPCLMAWCGEKSTTEYTTTNKALKLLRSKALLSGPVGFSAKLRNTNRGVWRVCSETNAAILCNGKSFPSFEAGLALPSRRVNIARIHPVFK</sequence>
<protein>
    <submittedName>
        <fullName evidence="1">Uncharacterized protein</fullName>
    </submittedName>
</protein>
<organism evidence="1 2">
    <name type="scientific">Ceratopteris richardii</name>
    <name type="common">Triangle waterfern</name>
    <dbReference type="NCBI Taxonomy" id="49495"/>
    <lineage>
        <taxon>Eukaryota</taxon>
        <taxon>Viridiplantae</taxon>
        <taxon>Streptophyta</taxon>
        <taxon>Embryophyta</taxon>
        <taxon>Tracheophyta</taxon>
        <taxon>Polypodiopsida</taxon>
        <taxon>Polypodiidae</taxon>
        <taxon>Polypodiales</taxon>
        <taxon>Pteridineae</taxon>
        <taxon>Pteridaceae</taxon>
        <taxon>Parkerioideae</taxon>
        <taxon>Ceratopteris</taxon>
    </lineage>
</organism>
<accession>A0A8T2RM81</accession>
<dbReference type="Proteomes" id="UP000825935">
    <property type="component" value="Chromosome 26"/>
</dbReference>
<dbReference type="AlphaFoldDB" id="A0A8T2RM81"/>
<reference evidence="1" key="1">
    <citation type="submission" date="2021-08" db="EMBL/GenBank/DDBJ databases">
        <title>WGS assembly of Ceratopteris richardii.</title>
        <authorList>
            <person name="Marchant D.B."/>
            <person name="Chen G."/>
            <person name="Jenkins J."/>
            <person name="Shu S."/>
            <person name="Leebens-Mack J."/>
            <person name="Grimwood J."/>
            <person name="Schmutz J."/>
            <person name="Soltis P."/>
            <person name="Soltis D."/>
            <person name="Chen Z.-H."/>
        </authorList>
    </citation>
    <scope>NUCLEOTIDE SEQUENCE</scope>
    <source>
        <strain evidence="1">Whitten #5841</strain>
        <tissue evidence="1">Leaf</tissue>
    </source>
</reference>
<keyword evidence="2" id="KW-1185">Reference proteome</keyword>
<evidence type="ECO:0000313" key="1">
    <source>
        <dbReference type="EMBL" id="KAH7297486.1"/>
    </source>
</evidence>
<proteinExistence type="predicted"/>
<evidence type="ECO:0000313" key="2">
    <source>
        <dbReference type="Proteomes" id="UP000825935"/>
    </source>
</evidence>
<comment type="caution">
    <text evidence="1">The sequence shown here is derived from an EMBL/GenBank/DDBJ whole genome shotgun (WGS) entry which is preliminary data.</text>
</comment>